<accession>A0A7X5ZI78</accession>
<evidence type="ECO:0000313" key="8">
    <source>
        <dbReference type="Proteomes" id="UP000490980"/>
    </source>
</evidence>
<dbReference type="EMBL" id="JAARLZ010000004">
    <property type="protein sequence ID" value="NII06562.1"/>
    <property type="molecule type" value="Genomic_DNA"/>
</dbReference>
<evidence type="ECO:0000256" key="3">
    <source>
        <dbReference type="ARBA" id="ARBA00022729"/>
    </source>
</evidence>
<dbReference type="PANTHER" id="PTHR38776:SF1">
    <property type="entry name" value="MLTA-INTERACTING PROTEIN-RELATED"/>
    <property type="match status" value="1"/>
</dbReference>
<comment type="subcellular location">
    <subcellularLocation>
        <location evidence="1">Cell outer membrane</location>
    </subcellularLocation>
</comment>
<feature type="signal peptide" evidence="6">
    <location>
        <begin position="1"/>
        <end position="20"/>
    </location>
</feature>
<dbReference type="AlphaFoldDB" id="A0A7X5ZI78"/>
<keyword evidence="3 6" id="KW-0732">Signal</keyword>
<sequence length="253" mass="27546">MRRWLTAISVLMLACSAAHAEDETPTYAFGAGVQRMPTWQGSKDHRNQAIPYVDINLPGVGELSTTDGLTIDLLGDDRWHGGIYGNWLWGRTHDDLGRLGGKVTSLSPRFIGGGYLEYDLSKQLTVGTHVAHDLDGAGAYWGVYADLDLPKIGYIEHSVELLVEGMNGSAMGRFFGLTALEAENLGTPTWHPGGGRQQVSLGYDAFIPTSEHTGFALGLTYGRLLGNAAASPLVRRFGTRNQFTQTLAFVYHF</sequence>
<dbReference type="GO" id="GO:0009279">
    <property type="term" value="C:cell outer membrane"/>
    <property type="evidence" value="ECO:0007669"/>
    <property type="project" value="UniProtKB-SubCell"/>
</dbReference>
<comment type="similarity">
    <text evidence="2">Belongs to the MipA/OmpV family.</text>
</comment>
<keyword evidence="8" id="KW-1185">Reference proteome</keyword>
<dbReference type="PANTHER" id="PTHR38776">
    <property type="entry name" value="MLTA-INTERACTING PROTEIN-RELATED"/>
    <property type="match status" value="1"/>
</dbReference>
<protein>
    <submittedName>
        <fullName evidence="7">MipA/OmpV family protein</fullName>
    </submittedName>
</protein>
<evidence type="ECO:0000256" key="6">
    <source>
        <dbReference type="SAM" id="SignalP"/>
    </source>
</evidence>
<dbReference type="RefSeq" id="WP_166947639.1">
    <property type="nucleotide sequence ID" value="NZ_CP077072.1"/>
</dbReference>
<dbReference type="Proteomes" id="UP000490980">
    <property type="component" value="Unassembled WGS sequence"/>
</dbReference>
<evidence type="ECO:0000256" key="2">
    <source>
        <dbReference type="ARBA" id="ARBA00005722"/>
    </source>
</evidence>
<comment type="caution">
    <text evidence="7">The sequence shown here is derived from an EMBL/GenBank/DDBJ whole genome shotgun (WGS) entry which is preliminary data.</text>
</comment>
<name>A0A7X5ZI78_9GAMM</name>
<proteinExistence type="inferred from homology"/>
<gene>
    <name evidence="7" type="ORF">HBF25_09210</name>
</gene>
<dbReference type="InterPro" id="IPR010583">
    <property type="entry name" value="MipA"/>
</dbReference>
<dbReference type="Pfam" id="PF06629">
    <property type="entry name" value="MipA"/>
    <property type="match status" value="1"/>
</dbReference>
<keyword evidence="5" id="KW-0998">Cell outer membrane</keyword>
<feature type="chain" id="PRO_5030870235" evidence="6">
    <location>
        <begin position="21"/>
        <end position="253"/>
    </location>
</feature>
<reference evidence="7 8" key="1">
    <citation type="submission" date="2020-03" db="EMBL/GenBank/DDBJ databases">
        <authorList>
            <person name="Lai Q."/>
        </authorList>
    </citation>
    <scope>NUCLEOTIDE SEQUENCE [LARGE SCALE GENOMIC DNA]</scope>
    <source>
        <strain evidence="7 8">CCUG 25036</strain>
    </source>
</reference>
<organism evidence="7 8">
    <name type="scientific">Luteibacter anthropi</name>
    <dbReference type="NCBI Taxonomy" id="564369"/>
    <lineage>
        <taxon>Bacteria</taxon>
        <taxon>Pseudomonadati</taxon>
        <taxon>Pseudomonadota</taxon>
        <taxon>Gammaproteobacteria</taxon>
        <taxon>Lysobacterales</taxon>
        <taxon>Rhodanobacteraceae</taxon>
        <taxon>Luteibacter</taxon>
    </lineage>
</organism>
<evidence type="ECO:0000313" key="7">
    <source>
        <dbReference type="EMBL" id="NII06562.1"/>
    </source>
</evidence>
<evidence type="ECO:0000256" key="5">
    <source>
        <dbReference type="ARBA" id="ARBA00023237"/>
    </source>
</evidence>
<keyword evidence="4" id="KW-0472">Membrane</keyword>
<dbReference type="PROSITE" id="PS51257">
    <property type="entry name" value="PROKAR_LIPOPROTEIN"/>
    <property type="match status" value="1"/>
</dbReference>
<evidence type="ECO:0000256" key="1">
    <source>
        <dbReference type="ARBA" id="ARBA00004442"/>
    </source>
</evidence>
<evidence type="ECO:0000256" key="4">
    <source>
        <dbReference type="ARBA" id="ARBA00023136"/>
    </source>
</evidence>